<evidence type="ECO:0000313" key="1">
    <source>
        <dbReference type="EMBL" id="SCU77086.1"/>
    </source>
</evidence>
<gene>
    <name evidence="1" type="ORF">CNECB9_360011</name>
</gene>
<dbReference type="AlphaFoldDB" id="A0A1K0JPV0"/>
<reference evidence="1" key="1">
    <citation type="submission" date="2016-09" db="EMBL/GenBank/DDBJ databases">
        <authorList>
            <person name="Capua I."/>
            <person name="De Benedictis P."/>
            <person name="Joannis T."/>
            <person name="Lombin L.H."/>
            <person name="Cattoli G."/>
        </authorList>
    </citation>
    <scope>NUCLEOTIDE SEQUENCE</scope>
    <source>
        <strain evidence="1">B9</strain>
    </source>
</reference>
<dbReference type="Pfam" id="PF11535">
    <property type="entry name" value="Calci_bind_CcbP"/>
    <property type="match status" value="1"/>
</dbReference>
<dbReference type="RefSeq" id="WP_340526774.1">
    <property type="nucleotide sequence ID" value="NZ_FMSH01000290.1"/>
</dbReference>
<name>A0A1K0JPV0_CUPNE</name>
<protein>
    <submittedName>
        <fullName evidence="1">Uncharacterized protein</fullName>
    </submittedName>
</protein>
<organism evidence="1">
    <name type="scientific">Cupriavidus necator</name>
    <name type="common">Alcaligenes eutrophus</name>
    <name type="synonym">Ralstonia eutropha</name>
    <dbReference type="NCBI Taxonomy" id="106590"/>
    <lineage>
        <taxon>Bacteria</taxon>
        <taxon>Pseudomonadati</taxon>
        <taxon>Pseudomonadota</taxon>
        <taxon>Betaproteobacteria</taxon>
        <taxon>Burkholderiales</taxon>
        <taxon>Burkholderiaceae</taxon>
        <taxon>Cupriavidus</taxon>
    </lineage>
</organism>
<dbReference type="Gene3D" id="6.10.140.400">
    <property type="match status" value="1"/>
</dbReference>
<proteinExistence type="predicted"/>
<accession>A0A1K0JPV0</accession>
<sequence length="106" mass="12393">MATPEIDNKREQRISMEIVVAAYTEEECAMAWYCHLEDSLSFPFEAQVMTRLLPWSPTSDGCEIKVQARQKKRLRFEGAFGSWPDVRWRAATTEEYRFAPHPPRLV</sequence>
<dbReference type="EMBL" id="FMSH01000290">
    <property type="protein sequence ID" value="SCU77086.1"/>
    <property type="molecule type" value="Genomic_DNA"/>
</dbReference>
<dbReference type="InterPro" id="IPR020994">
    <property type="entry name" value="Uncharacterised_Ca-bd_CcbP"/>
</dbReference>